<dbReference type="Gene3D" id="3.40.50.300">
    <property type="entry name" value="P-loop containing nucleotide triphosphate hydrolases"/>
    <property type="match status" value="1"/>
</dbReference>
<accession>A0ABN6DY10</accession>
<keyword evidence="2" id="KW-0547">Nucleotide-binding</keyword>
<keyword evidence="3 6" id="KW-0067">ATP-binding</keyword>
<dbReference type="InterPro" id="IPR032823">
    <property type="entry name" value="BCA_ABC_TP_C"/>
</dbReference>
<dbReference type="PANTHER" id="PTHR45772:SF1">
    <property type="entry name" value="ABC TRANSPORTER ATP-BINDING PROTEIN"/>
    <property type="match status" value="1"/>
</dbReference>
<evidence type="ECO:0000259" key="5">
    <source>
        <dbReference type="PROSITE" id="PS50893"/>
    </source>
</evidence>
<dbReference type="InterPro" id="IPR051120">
    <property type="entry name" value="ABC_AA/LPS_Transport"/>
</dbReference>
<feature type="region of interest" description="Disordered" evidence="4">
    <location>
        <begin position="254"/>
        <end position="273"/>
    </location>
</feature>
<evidence type="ECO:0000256" key="2">
    <source>
        <dbReference type="ARBA" id="ARBA00022741"/>
    </source>
</evidence>
<dbReference type="SMART" id="SM00382">
    <property type="entry name" value="AAA"/>
    <property type="match status" value="1"/>
</dbReference>
<dbReference type="InterPro" id="IPR003439">
    <property type="entry name" value="ABC_transporter-like_ATP-bd"/>
</dbReference>
<proteinExistence type="predicted"/>
<reference evidence="6 7" key="1">
    <citation type="journal article" date="2016" name="C (Basel)">
        <title>Selective Growth of and Electricity Production by Marine Exoelectrogenic Bacteria in Self-Aggregated Hydrogel of Microbially Reduced Graphene Oxide.</title>
        <authorList>
            <person name="Yoshida N."/>
            <person name="Goto Y."/>
            <person name="Miyata Y."/>
        </authorList>
    </citation>
    <scope>NUCLEOTIDE SEQUENCE [LARGE SCALE GENOMIC DNA]</scope>
    <source>
        <strain evidence="6 7">NIT-T3</strain>
    </source>
</reference>
<dbReference type="InterPro" id="IPR027417">
    <property type="entry name" value="P-loop_NTPase"/>
</dbReference>
<feature type="domain" description="ABC transporter" evidence="5">
    <location>
        <begin position="8"/>
        <end position="257"/>
    </location>
</feature>
<dbReference type="EMBL" id="AP024355">
    <property type="protein sequence ID" value="BCR04935.1"/>
    <property type="molecule type" value="Genomic_DNA"/>
</dbReference>
<dbReference type="SUPFAM" id="SSF52540">
    <property type="entry name" value="P-loop containing nucleoside triphosphate hydrolases"/>
    <property type="match status" value="1"/>
</dbReference>
<gene>
    <name evidence="6" type="ORF">DESUT3_20040</name>
</gene>
<name>A0ABN6DY10_9BACT</name>
<evidence type="ECO:0000256" key="1">
    <source>
        <dbReference type="ARBA" id="ARBA00022448"/>
    </source>
</evidence>
<dbReference type="RefSeq" id="WP_221252374.1">
    <property type="nucleotide sequence ID" value="NZ_AP024355.1"/>
</dbReference>
<reference evidence="6 7" key="2">
    <citation type="journal article" date="2021" name="Int. J. Syst. Evol. Microbiol.">
        <title>Isolation and Polyphasic Characterization of Desulfuromonas versatilis sp. Nov., an Electrogenic Bacteria Capable of Versatile Metabolism Isolated from a Graphene Oxide-Reducing Enrichment Culture.</title>
        <authorList>
            <person name="Xie L."/>
            <person name="Yoshida N."/>
            <person name="Ishii S."/>
            <person name="Meng L."/>
        </authorList>
    </citation>
    <scope>NUCLEOTIDE SEQUENCE [LARGE SCALE GENOMIC DNA]</scope>
    <source>
        <strain evidence="6 7">NIT-T3</strain>
    </source>
</reference>
<dbReference type="PANTHER" id="PTHR45772">
    <property type="entry name" value="CONSERVED COMPONENT OF ABC TRANSPORTER FOR NATURAL AMINO ACIDS-RELATED"/>
    <property type="match status" value="1"/>
</dbReference>
<sequence length="273" mass="30605">MSDPTSLLQVSGVSLSFGGVHALTDVTFEVRKGEVFSIIGPNGAGKTSMLNCVSGRYQPQKGSILFKGQEITGMRPNDRCTLGIGRTFQNLALFAHMTVLDNIMVGRHHLLKNNFLNGPLYWLSRAQKEELRHRRDVEDIIDFLEIAHIRKSVAGTLSYGLRKRVELARAVALRPELILLDEPMAGMNLEEKEDMARYIIDLNEEWGMTVVMIEHDMGVVMDISHRVMVLDFGKKIAEGLPDQIMDNDHVKKAYLGEDTEEPETSQPAEEEVA</sequence>
<dbReference type="Pfam" id="PF12399">
    <property type="entry name" value="BCA_ABC_TP_C"/>
    <property type="match status" value="1"/>
</dbReference>
<keyword evidence="7" id="KW-1185">Reference proteome</keyword>
<dbReference type="CDD" id="cd03219">
    <property type="entry name" value="ABC_Mj1267_LivG_branched"/>
    <property type="match status" value="1"/>
</dbReference>
<evidence type="ECO:0000313" key="6">
    <source>
        <dbReference type="EMBL" id="BCR04935.1"/>
    </source>
</evidence>
<evidence type="ECO:0000256" key="3">
    <source>
        <dbReference type="ARBA" id="ARBA00022840"/>
    </source>
</evidence>
<protein>
    <submittedName>
        <fullName evidence="6">ABC transporter ATP-binding protein</fullName>
    </submittedName>
</protein>
<dbReference type="Proteomes" id="UP001319827">
    <property type="component" value="Chromosome"/>
</dbReference>
<dbReference type="InterPro" id="IPR003593">
    <property type="entry name" value="AAA+_ATPase"/>
</dbReference>
<keyword evidence="1" id="KW-0813">Transport</keyword>
<feature type="compositionally biased region" description="Acidic residues" evidence="4">
    <location>
        <begin position="257"/>
        <end position="273"/>
    </location>
</feature>
<organism evidence="6 7">
    <name type="scientific">Desulfuromonas versatilis</name>
    <dbReference type="NCBI Taxonomy" id="2802975"/>
    <lineage>
        <taxon>Bacteria</taxon>
        <taxon>Pseudomonadati</taxon>
        <taxon>Thermodesulfobacteriota</taxon>
        <taxon>Desulfuromonadia</taxon>
        <taxon>Desulfuromonadales</taxon>
        <taxon>Desulfuromonadaceae</taxon>
        <taxon>Desulfuromonas</taxon>
    </lineage>
</organism>
<dbReference type="Pfam" id="PF00005">
    <property type="entry name" value="ABC_tran"/>
    <property type="match status" value="1"/>
</dbReference>
<dbReference type="GO" id="GO:0005524">
    <property type="term" value="F:ATP binding"/>
    <property type="evidence" value="ECO:0007669"/>
    <property type="project" value="UniProtKB-KW"/>
</dbReference>
<dbReference type="PROSITE" id="PS50893">
    <property type="entry name" value="ABC_TRANSPORTER_2"/>
    <property type="match status" value="1"/>
</dbReference>
<evidence type="ECO:0000256" key="4">
    <source>
        <dbReference type="SAM" id="MobiDB-lite"/>
    </source>
</evidence>
<evidence type="ECO:0000313" key="7">
    <source>
        <dbReference type="Proteomes" id="UP001319827"/>
    </source>
</evidence>